<dbReference type="EMBL" id="CP000478">
    <property type="protein sequence ID" value="ABK17662.1"/>
    <property type="molecule type" value="Genomic_DNA"/>
</dbReference>
<dbReference type="AlphaFoldDB" id="A0LJR0"/>
<dbReference type="PANTHER" id="PTHR39181:SF1">
    <property type="entry name" value="TYROSINE-PROTEIN PHOSPHATASE YWQE"/>
    <property type="match status" value="1"/>
</dbReference>
<comment type="similarity">
    <text evidence="1">Belongs to the metallo-dependent hydrolases superfamily. CpsB/CapC family.</text>
</comment>
<dbReference type="InterPro" id="IPR016195">
    <property type="entry name" value="Pol/histidinol_Pase-like"/>
</dbReference>
<dbReference type="PIRSF" id="PIRSF016557">
    <property type="entry name" value="Caps_synth_CpsB"/>
    <property type="match status" value="1"/>
</dbReference>
<dbReference type="OrthoDB" id="9788539at2"/>
<protein>
    <recommendedName>
        <fullName evidence="2">protein-tyrosine-phosphatase</fullName>
        <ecNumber evidence="2">3.1.3.48</ecNumber>
    </recommendedName>
</protein>
<evidence type="ECO:0000256" key="1">
    <source>
        <dbReference type="ARBA" id="ARBA00005750"/>
    </source>
</evidence>
<dbReference type="InParanoid" id="A0LJR0"/>
<dbReference type="SUPFAM" id="SSF89550">
    <property type="entry name" value="PHP domain-like"/>
    <property type="match status" value="1"/>
</dbReference>
<dbReference type="STRING" id="335543.Sfum_1979"/>
<organism evidence="5 6">
    <name type="scientific">Syntrophobacter fumaroxidans (strain DSM 10017 / MPOB)</name>
    <dbReference type="NCBI Taxonomy" id="335543"/>
    <lineage>
        <taxon>Bacteria</taxon>
        <taxon>Pseudomonadati</taxon>
        <taxon>Thermodesulfobacteriota</taxon>
        <taxon>Syntrophobacteria</taxon>
        <taxon>Syntrophobacterales</taxon>
        <taxon>Syntrophobacteraceae</taxon>
        <taxon>Syntrophobacter</taxon>
    </lineage>
</organism>
<evidence type="ECO:0000256" key="4">
    <source>
        <dbReference type="ARBA" id="ARBA00051722"/>
    </source>
</evidence>
<dbReference type="Pfam" id="PF19567">
    <property type="entry name" value="CpsB_CapC"/>
    <property type="match status" value="1"/>
</dbReference>
<dbReference type="eggNOG" id="COG4464">
    <property type="taxonomic scope" value="Bacteria"/>
</dbReference>
<reference evidence="5 6" key="1">
    <citation type="submission" date="2006-10" db="EMBL/GenBank/DDBJ databases">
        <title>Complete sequence of Syntrophobacter fumaroxidans MPOB.</title>
        <authorList>
            <consortium name="US DOE Joint Genome Institute"/>
            <person name="Copeland A."/>
            <person name="Lucas S."/>
            <person name="Lapidus A."/>
            <person name="Barry K."/>
            <person name="Detter J.C."/>
            <person name="Glavina del Rio T."/>
            <person name="Hammon N."/>
            <person name="Israni S."/>
            <person name="Pitluck S."/>
            <person name="Goltsman E.G."/>
            <person name="Martinez M."/>
            <person name="Schmutz J."/>
            <person name="Larimer F."/>
            <person name="Land M."/>
            <person name="Hauser L."/>
            <person name="Kyrpides N."/>
            <person name="Kim E."/>
            <person name="Boone D.R."/>
            <person name="Brockman F."/>
            <person name="Culley D."/>
            <person name="Ferry J."/>
            <person name="Gunsalus R."/>
            <person name="McInerney M.J."/>
            <person name="Morrison M."/>
            <person name="Plugge C."/>
            <person name="Rohlin L."/>
            <person name="Scholten J."/>
            <person name="Sieber J."/>
            <person name="Stams A.J.M."/>
            <person name="Worm P."/>
            <person name="Henstra A.M."/>
            <person name="Richardson P."/>
        </authorList>
    </citation>
    <scope>NUCLEOTIDE SEQUENCE [LARGE SCALE GENOMIC DNA]</scope>
    <source>
        <strain evidence="6">DSM 10017 / MPOB</strain>
    </source>
</reference>
<comment type="catalytic activity">
    <reaction evidence="4">
        <text>O-phospho-L-tyrosyl-[protein] + H2O = L-tyrosyl-[protein] + phosphate</text>
        <dbReference type="Rhea" id="RHEA:10684"/>
        <dbReference type="Rhea" id="RHEA-COMP:10136"/>
        <dbReference type="Rhea" id="RHEA-COMP:20101"/>
        <dbReference type="ChEBI" id="CHEBI:15377"/>
        <dbReference type="ChEBI" id="CHEBI:43474"/>
        <dbReference type="ChEBI" id="CHEBI:46858"/>
        <dbReference type="ChEBI" id="CHEBI:61978"/>
        <dbReference type="EC" id="3.1.3.48"/>
    </reaction>
</comment>
<dbReference type="PANTHER" id="PTHR39181">
    <property type="entry name" value="TYROSINE-PROTEIN PHOSPHATASE YWQE"/>
    <property type="match status" value="1"/>
</dbReference>
<dbReference type="GO" id="GO:0004725">
    <property type="term" value="F:protein tyrosine phosphatase activity"/>
    <property type="evidence" value="ECO:0007669"/>
    <property type="project" value="UniProtKB-EC"/>
</dbReference>
<dbReference type="InterPro" id="IPR016667">
    <property type="entry name" value="Caps_polysacc_synth_CpsB/CapC"/>
</dbReference>
<keyword evidence="6" id="KW-1185">Reference proteome</keyword>
<sequence>MTEDRNPPAEKTDRILDLHNHILPGLDDGADDWPQSLAMARLAVDDGVSGIVCTPHWISGFYDNTAEMVLDRLESFRRKLAEERIPLSVYPGSELRLDADLAGKIKSREVLTINDTGRYALIEFPDRFLPGNMDHVFWQLQSNEITPVLSHPERHGHLMRNAPLIYRWVEMGVLVQITSASLLGRFGSEVRRFSVLLMSHNLAHILATDAHGLHVRTPRLSDGLSAAVSIVGEESARRMVDETPWSIIRGEPVRLPDPVPLRKASVDSPLRRFFSLFGVHPH</sequence>
<dbReference type="EC" id="3.1.3.48" evidence="2"/>
<evidence type="ECO:0000313" key="5">
    <source>
        <dbReference type="EMBL" id="ABK17662.1"/>
    </source>
</evidence>
<dbReference type="Gene3D" id="3.20.20.140">
    <property type="entry name" value="Metal-dependent hydrolases"/>
    <property type="match status" value="1"/>
</dbReference>
<evidence type="ECO:0000313" key="6">
    <source>
        <dbReference type="Proteomes" id="UP000001784"/>
    </source>
</evidence>
<dbReference type="RefSeq" id="WP_011698832.1">
    <property type="nucleotide sequence ID" value="NC_008554.1"/>
</dbReference>
<name>A0LJR0_SYNFM</name>
<dbReference type="HOGENOM" id="CLU_085966_1_0_7"/>
<accession>A0LJR0</accession>
<evidence type="ECO:0000256" key="2">
    <source>
        <dbReference type="ARBA" id="ARBA00013064"/>
    </source>
</evidence>
<dbReference type="KEGG" id="sfu:Sfum_1979"/>
<dbReference type="GO" id="GO:0030145">
    <property type="term" value="F:manganese ion binding"/>
    <property type="evidence" value="ECO:0007669"/>
    <property type="project" value="InterPro"/>
</dbReference>
<evidence type="ECO:0000256" key="3">
    <source>
        <dbReference type="ARBA" id="ARBA00022801"/>
    </source>
</evidence>
<gene>
    <name evidence="5" type="ordered locus">Sfum_1979</name>
</gene>
<keyword evidence="3" id="KW-0378">Hydrolase</keyword>
<proteinExistence type="inferred from homology"/>
<dbReference type="Proteomes" id="UP000001784">
    <property type="component" value="Chromosome"/>
</dbReference>